<reference evidence="1 2" key="1">
    <citation type="journal article" date="2011" name="Microbiology">
        <title>The Pseudomonas aeruginosa generalized transducing phage phiPA3 is a new member of the phiKZ-like group of 'jumbo' phages, and infects model laboratory strains and clinical isolates from cystic fibrosis patients.</title>
        <authorList>
            <person name="Monson R."/>
            <person name="Foulds I."/>
            <person name="Foweraker J."/>
            <person name="Welch M."/>
            <person name="Salmond G.P."/>
        </authorList>
    </citation>
    <scope>NUCLEOTIDE SEQUENCE [LARGE SCALE GENOMIC DNA]</scope>
</reference>
<name>F8SJP0_BPPA3</name>
<dbReference type="OrthoDB" id="6445at10239"/>
<dbReference type="Proteomes" id="UP000008388">
    <property type="component" value="Segment"/>
</dbReference>
<organismHost>
    <name type="scientific">Pseudomonas aeruginosa</name>
    <dbReference type="NCBI Taxonomy" id="287"/>
</organismHost>
<dbReference type="GeneID" id="26643539"/>
<dbReference type="EMBL" id="HQ630627">
    <property type="protein sequence ID" value="AEH03435.1"/>
    <property type="molecule type" value="Genomic_DNA"/>
</dbReference>
<organism evidence="1 2">
    <name type="scientific">Pseudomonas phage PhiPA3</name>
    <name type="common">Pseudomonas aeruginosa phage PhiPA3</name>
    <dbReference type="NCBI Taxonomy" id="998086"/>
    <lineage>
        <taxon>Viruses</taxon>
        <taxon>Duplodnaviria</taxon>
        <taxon>Heunggongvirae</taxon>
        <taxon>Uroviricota</taxon>
        <taxon>Caudoviricetes</taxon>
        <taxon>Chimalliviridae</taxon>
        <taxon>Miltoncavirus</taxon>
        <taxon>Miltoncavirus PhiPA3</taxon>
    </lineage>
</organism>
<protein>
    <submittedName>
        <fullName evidence="1">Virion structural protein</fullName>
    </submittedName>
</protein>
<dbReference type="RefSeq" id="YP_009217091.1">
    <property type="nucleotide sequence ID" value="NC_028999.1"/>
</dbReference>
<evidence type="ECO:0000313" key="2">
    <source>
        <dbReference type="Proteomes" id="UP000008388"/>
    </source>
</evidence>
<proteinExistence type="predicted"/>
<gene>
    <name evidence="1" type="primary">009</name>
</gene>
<keyword evidence="2" id="KW-1185">Reference proteome</keyword>
<dbReference type="InterPro" id="IPR055617">
    <property type="entry name" value="DUF7193"/>
</dbReference>
<accession>F8SJP0</accession>
<evidence type="ECO:0000313" key="1">
    <source>
        <dbReference type="EMBL" id="AEH03435.1"/>
    </source>
</evidence>
<dbReference type="KEGG" id="vg:26643539"/>
<sequence>MGLPKLKNQWMSLTALANTYQLLSEVYVTSGIQFPRSETFLMITSSQNLLIAVRINDRYPDLDTFKPYLHVYSNAYFESKRSSDANKRWIDVRTLVPKSDAELRAFQITLMDLVAEKGGYPQYFVNGRIVNEISLTTAGVGDYCEFVLDPSIKKVVDFPISSLPVFNSSLDQERKYILHYNDPTVKTIDYFDDIDAYLIKTGSTADRFMGVMYHHNEGNWMRMLTHKDYSVPVARIDTFIVNHPEDPRHAANPTRWPSDKWTGTAGLVLRLYIRHSGYDRPLVAESSRINLLYRLKDQDIVRAMTGADATCPIWRAENLERAAYVQFMSAHPDVIYPIAFQDPDATSSGKVAAQNFAGDVFGYHEAANIQAHNPSKVYTDQTQRYADLAYNYWEDATIFEYNAQGILLGYYYHTAGKRWPIQNADCAMIEAITGQGSTDLDGTYGNAPVPLPGGYNFRVYVSPVWAGVVTNEWKDITELENRSDWGFLDNTGDEPIWQWTIDPTKWYGYVRRDHRFYMKEMRFSDDAGLIWWALDNWETHNGEAVNKLLEIPFGQYDVFLNNRPVISGLDYIQKGTRTVMSNLEYRNVGGINTVLVRGTGFCTTDLKQYPPGEIGFIEYGLVSSDSRFNIHTNKMQRIIIDGHYKDPADIVFDEDRNTLTTPGERNGAPFQIQTPQVTFKDVYDTDTKARIIDDEKDQQASDYLTAYFGQTVHTSDDLITDHYTVYSAFSNRIVKEIKNGNLKPPFVNGHYSDQDIVDQLKSYEWLQEYDILNNGYNTNHVKVFPHWETSPVSLTSDEYDYYVRIIKLYLRQPMDISPFFTVS</sequence>
<dbReference type="Pfam" id="PF23823">
    <property type="entry name" value="DUF7193"/>
    <property type="match status" value="1"/>
</dbReference>